<dbReference type="AlphaFoldDB" id="A0A0G0TRN3"/>
<evidence type="ECO:0000313" key="1">
    <source>
        <dbReference type="EMBL" id="KKR40527.1"/>
    </source>
</evidence>
<dbReference type="EMBL" id="LBXZ01000008">
    <property type="protein sequence ID" value="KKR40527.1"/>
    <property type="molecule type" value="Genomic_DNA"/>
</dbReference>
<protein>
    <recommendedName>
        <fullName evidence="3">Glycosidase related protein</fullName>
    </recommendedName>
</protein>
<name>A0A0G0TRN3_9BACT</name>
<reference evidence="1 2" key="1">
    <citation type="journal article" date="2015" name="Nature">
        <title>rRNA introns, odd ribosomes, and small enigmatic genomes across a large radiation of phyla.</title>
        <authorList>
            <person name="Brown C.T."/>
            <person name="Hug L.A."/>
            <person name="Thomas B.C."/>
            <person name="Sharon I."/>
            <person name="Castelle C.J."/>
            <person name="Singh A."/>
            <person name="Wilkins M.J."/>
            <person name="Williams K.H."/>
            <person name="Banfield J.F."/>
        </authorList>
    </citation>
    <scope>NUCLEOTIDE SEQUENCE [LARGE SCALE GENOMIC DNA]</scope>
</reference>
<gene>
    <name evidence="1" type="ORF">UT75_C0008G0049</name>
</gene>
<sequence length="413" mass="47617">MDSYDKLSKILRTPPQVLSDLDQRMTALTGKAGIIDKIINENETLVERTLNELGLHKDSEAEVVYKVLMERLMHLDQHLFKLLDEPDLSKPEEADVKLTKAALNLFTPPKGFFIKKEKAVELLDKFKPDKLLSYFGHATVAQLLAKEDFASVVSSLRFTQSTEWMHNFFDVAYGELTPEDFEEREVDIKILGGEWLKVANSFLEKKYHNLSHLKEFGIIFVIPLPIDTPGETTRMFTLLLHYLHEVPFYSDLFRGYAKDQDFINKFKSLLRGDISPDPVPSTGHINWRIVQRYLAKDNELDFRLFEPHVNPEAEHWFKVGHDLGGLSVEGGGMNMGYWHGLDFVSSYFKDGASERLVSFELIDSVMSLVKKGEVKYSYHQQEALWNKIFIDYMGRDKLNELVNKNITNGFIEL</sequence>
<dbReference type="Proteomes" id="UP000034072">
    <property type="component" value="Unassembled WGS sequence"/>
</dbReference>
<evidence type="ECO:0000313" key="2">
    <source>
        <dbReference type="Proteomes" id="UP000034072"/>
    </source>
</evidence>
<accession>A0A0G0TRN3</accession>
<comment type="caution">
    <text evidence="1">The sequence shown here is derived from an EMBL/GenBank/DDBJ whole genome shotgun (WGS) entry which is preliminary data.</text>
</comment>
<evidence type="ECO:0008006" key="3">
    <source>
        <dbReference type="Google" id="ProtNLM"/>
    </source>
</evidence>
<proteinExistence type="predicted"/>
<organism evidence="1 2">
    <name type="scientific">Candidatus Yanofskybacteria bacterium GW2011_GWE2_40_11</name>
    <dbReference type="NCBI Taxonomy" id="1619033"/>
    <lineage>
        <taxon>Bacteria</taxon>
        <taxon>Candidatus Yanofskyibacteriota</taxon>
    </lineage>
</organism>